<dbReference type="PANTHER" id="PTHR28570">
    <property type="entry name" value="ASPARTYL AMINOPEPTIDASE"/>
    <property type="match status" value="1"/>
</dbReference>
<dbReference type="GO" id="GO:0008270">
    <property type="term" value="F:zinc ion binding"/>
    <property type="evidence" value="ECO:0007669"/>
    <property type="project" value="InterPro"/>
</dbReference>
<dbReference type="AlphaFoldDB" id="U2KH87"/>
<comment type="cofactor">
    <cofactor evidence="1 10">
        <name>Zn(2+)</name>
        <dbReference type="ChEBI" id="CHEBI:29105"/>
    </cofactor>
</comment>
<keyword evidence="5 9" id="KW-0479">Metal-binding</keyword>
<dbReference type="Proteomes" id="UP000016662">
    <property type="component" value="Unassembled WGS sequence"/>
</dbReference>
<dbReference type="NCBIfam" id="NF002600">
    <property type="entry name" value="PRK02256.1"/>
    <property type="match status" value="1"/>
</dbReference>
<comment type="similarity">
    <text evidence="2 9">Belongs to the peptidase M18 family.</text>
</comment>
<keyword evidence="6 9" id="KW-0378">Hydrolase</keyword>
<dbReference type="SUPFAM" id="SSF53187">
    <property type="entry name" value="Zn-dependent exopeptidases"/>
    <property type="match status" value="1"/>
</dbReference>
<dbReference type="InterPro" id="IPR023358">
    <property type="entry name" value="Peptidase_M18_dom2"/>
</dbReference>
<comment type="caution">
    <text evidence="11">The sequence shown here is derived from an EMBL/GenBank/DDBJ whole genome shotgun (WGS) entry which is preliminary data.</text>
</comment>
<evidence type="ECO:0000313" key="12">
    <source>
        <dbReference type="Proteomes" id="UP000016662"/>
    </source>
</evidence>
<dbReference type="PANTHER" id="PTHR28570:SF2">
    <property type="entry name" value="M18 FAMILY AMINOPEPTIDASE 1-RELATED"/>
    <property type="match status" value="1"/>
</dbReference>
<evidence type="ECO:0000256" key="3">
    <source>
        <dbReference type="ARBA" id="ARBA00022438"/>
    </source>
</evidence>
<dbReference type="SUPFAM" id="SSF101821">
    <property type="entry name" value="Aminopeptidase/glucanase lid domain"/>
    <property type="match status" value="1"/>
</dbReference>
<keyword evidence="3 9" id="KW-0031">Aminopeptidase</keyword>
<keyword evidence="4 9" id="KW-0645">Protease</keyword>
<keyword evidence="7 9" id="KW-0862">Zinc</keyword>
<evidence type="ECO:0000256" key="4">
    <source>
        <dbReference type="ARBA" id="ARBA00022670"/>
    </source>
</evidence>
<keyword evidence="8 9" id="KW-0482">Metalloprotease</keyword>
<dbReference type="eggNOG" id="COG1362">
    <property type="taxonomic scope" value="Bacteria"/>
</dbReference>
<keyword evidence="12" id="KW-1185">Reference proteome</keyword>
<sequence>MGFIFWNTEYVQELEAFQMESKETQAKQKKEQLFMKSKHGATRISAETQKQSDAFAADYMAFLNASKTEREAAKNAAALLEGKGFVPFTPDMQLKAGDKIYVNNRGKAIIAAVIGTAPITEGVRLCAAHIDSPRLDMKQNPLYEDHELAMFKTHYYGGIKKYQWTTIPLSLHGVVVKADGTSVEVNIGEDAGDPVFCVTDLLPHLAPQQMKRPATEIVRGEELNLLVGSMPFNKDEESEQVKLNILNILHEKYGMTETDFLSAELEAVPAFPVRELGFDRSMIGGYGHDDRVCAYPALRALLDCETPVHTAVTILTDKEETGSDGNTGLCSSYLPYFLEDLADCFGAKGRHVMHASQCLSADVNAAFDPTFPDVMEQKNCAYLNHGVCVTKFTGARGKSGTSDASAEFVGTIRRVLDEGDVVWQTGELGKVDAGGGGTVAAYIANLDIDTIDVGVPVLSMHAPFEVVSKLDVYMTYRAFCTFIAS</sequence>
<evidence type="ECO:0000256" key="8">
    <source>
        <dbReference type="ARBA" id="ARBA00023049"/>
    </source>
</evidence>
<organism evidence="11 12">
    <name type="scientific">Ruminococcus callidus ATCC 27760</name>
    <dbReference type="NCBI Taxonomy" id="411473"/>
    <lineage>
        <taxon>Bacteria</taxon>
        <taxon>Bacillati</taxon>
        <taxon>Bacillota</taxon>
        <taxon>Clostridia</taxon>
        <taxon>Eubacteriales</taxon>
        <taxon>Oscillospiraceae</taxon>
        <taxon>Ruminococcus</taxon>
    </lineage>
</organism>
<evidence type="ECO:0000256" key="9">
    <source>
        <dbReference type="RuleBase" id="RU004386"/>
    </source>
</evidence>
<dbReference type="PRINTS" id="PR00932">
    <property type="entry name" value="AMINO1PTASE"/>
</dbReference>
<dbReference type="GO" id="GO:0004177">
    <property type="term" value="F:aminopeptidase activity"/>
    <property type="evidence" value="ECO:0007669"/>
    <property type="project" value="UniProtKB-KW"/>
</dbReference>
<dbReference type="Gene3D" id="3.40.630.10">
    <property type="entry name" value="Zn peptidases"/>
    <property type="match status" value="1"/>
</dbReference>
<dbReference type="FunFam" id="2.30.250.10:FF:000006">
    <property type="entry name" value="Probable M18 family aminopeptidase 1"/>
    <property type="match status" value="1"/>
</dbReference>
<dbReference type="Gene3D" id="2.30.250.10">
    <property type="entry name" value="Aminopeptidase i, Domain 2"/>
    <property type="match status" value="1"/>
</dbReference>
<dbReference type="GO" id="GO:0005737">
    <property type="term" value="C:cytoplasm"/>
    <property type="evidence" value="ECO:0007669"/>
    <property type="project" value="UniProtKB-ARBA"/>
</dbReference>
<reference evidence="11 12" key="1">
    <citation type="submission" date="2013-07" db="EMBL/GenBank/DDBJ databases">
        <authorList>
            <person name="Weinstock G."/>
            <person name="Sodergren E."/>
            <person name="Wylie T."/>
            <person name="Fulton L."/>
            <person name="Fulton R."/>
            <person name="Fronick C."/>
            <person name="O'Laughlin M."/>
            <person name="Godfrey J."/>
            <person name="Miner T."/>
            <person name="Herter B."/>
            <person name="Appelbaum E."/>
            <person name="Cordes M."/>
            <person name="Lek S."/>
            <person name="Wollam A."/>
            <person name="Pepin K.H."/>
            <person name="Palsikar V.B."/>
            <person name="Mitreva M."/>
            <person name="Wilson R.K."/>
        </authorList>
    </citation>
    <scope>NUCLEOTIDE SEQUENCE [LARGE SCALE GENOMIC DNA]</scope>
    <source>
        <strain evidence="11 12">ATCC 27760</strain>
    </source>
</reference>
<evidence type="ECO:0000256" key="2">
    <source>
        <dbReference type="ARBA" id="ARBA00008290"/>
    </source>
</evidence>
<evidence type="ECO:0000256" key="7">
    <source>
        <dbReference type="ARBA" id="ARBA00022833"/>
    </source>
</evidence>
<dbReference type="Pfam" id="PF02127">
    <property type="entry name" value="Peptidase_M18"/>
    <property type="match status" value="1"/>
</dbReference>
<gene>
    <name evidence="11" type="ORF">RUMCAL_02569</name>
</gene>
<dbReference type="EC" id="3.4.11.-" evidence="10"/>
<dbReference type="EMBL" id="AWVF01000310">
    <property type="protein sequence ID" value="ERJ91460.1"/>
    <property type="molecule type" value="Genomic_DNA"/>
</dbReference>
<evidence type="ECO:0000256" key="6">
    <source>
        <dbReference type="ARBA" id="ARBA00022801"/>
    </source>
</evidence>
<evidence type="ECO:0000256" key="1">
    <source>
        <dbReference type="ARBA" id="ARBA00001947"/>
    </source>
</evidence>
<name>U2KH87_9FIRM</name>
<dbReference type="GO" id="GO:0008237">
    <property type="term" value="F:metallopeptidase activity"/>
    <property type="evidence" value="ECO:0007669"/>
    <property type="project" value="UniProtKB-KW"/>
</dbReference>
<dbReference type="GO" id="GO:0006508">
    <property type="term" value="P:proteolysis"/>
    <property type="evidence" value="ECO:0007669"/>
    <property type="project" value="UniProtKB-KW"/>
</dbReference>
<proteinExistence type="inferred from homology"/>
<dbReference type="STRING" id="411473.RUMCAL_02569"/>
<accession>U2KH87</accession>
<evidence type="ECO:0000256" key="5">
    <source>
        <dbReference type="ARBA" id="ARBA00022723"/>
    </source>
</evidence>
<evidence type="ECO:0000256" key="10">
    <source>
        <dbReference type="RuleBase" id="RU004387"/>
    </source>
</evidence>
<protein>
    <recommendedName>
        <fullName evidence="10">M18 family aminopeptidase</fullName>
        <ecNumber evidence="10">3.4.11.-</ecNumber>
    </recommendedName>
</protein>
<evidence type="ECO:0000313" key="11">
    <source>
        <dbReference type="EMBL" id="ERJ91460.1"/>
    </source>
</evidence>
<dbReference type="InterPro" id="IPR001948">
    <property type="entry name" value="Peptidase_M18"/>
</dbReference>
<dbReference type="PATRIC" id="fig|411473.3.peg.2147"/>
<dbReference type="HOGENOM" id="CLU_590123_0_0_9"/>